<evidence type="ECO:0000313" key="8">
    <source>
        <dbReference type="EMBL" id="VAW08069.1"/>
    </source>
</evidence>
<dbReference type="PANTHER" id="PTHR43133:SF8">
    <property type="entry name" value="RNA POLYMERASE SIGMA FACTOR HI_1459-RELATED"/>
    <property type="match status" value="1"/>
</dbReference>
<proteinExistence type="inferred from homology"/>
<dbReference type="InterPro" id="IPR039425">
    <property type="entry name" value="RNA_pol_sigma-70-like"/>
</dbReference>
<comment type="similarity">
    <text evidence="1">Belongs to the sigma-70 factor family. ECF subfamily.</text>
</comment>
<dbReference type="Pfam" id="PF04542">
    <property type="entry name" value="Sigma70_r2"/>
    <property type="match status" value="1"/>
</dbReference>
<evidence type="ECO:0000259" key="7">
    <source>
        <dbReference type="Pfam" id="PF08281"/>
    </source>
</evidence>
<evidence type="ECO:0000256" key="2">
    <source>
        <dbReference type="ARBA" id="ARBA00023015"/>
    </source>
</evidence>
<dbReference type="GO" id="GO:0003677">
    <property type="term" value="F:DNA binding"/>
    <property type="evidence" value="ECO:0007669"/>
    <property type="project" value="UniProtKB-KW"/>
</dbReference>
<reference evidence="8" key="1">
    <citation type="submission" date="2018-06" db="EMBL/GenBank/DDBJ databases">
        <authorList>
            <person name="Zhirakovskaya E."/>
        </authorList>
    </citation>
    <scope>NUCLEOTIDE SEQUENCE</scope>
</reference>
<evidence type="ECO:0000259" key="6">
    <source>
        <dbReference type="Pfam" id="PF04542"/>
    </source>
</evidence>
<evidence type="ECO:0008006" key="9">
    <source>
        <dbReference type="Google" id="ProtNLM"/>
    </source>
</evidence>
<keyword evidence="5" id="KW-0804">Transcription</keyword>
<keyword evidence="3" id="KW-0731">Sigma factor</keyword>
<accession>A0A3B0T6W8</accession>
<keyword evidence="2" id="KW-0805">Transcription regulation</keyword>
<dbReference type="InterPro" id="IPR013325">
    <property type="entry name" value="RNA_pol_sigma_r2"/>
</dbReference>
<dbReference type="PANTHER" id="PTHR43133">
    <property type="entry name" value="RNA POLYMERASE ECF-TYPE SIGMA FACTO"/>
    <property type="match status" value="1"/>
</dbReference>
<dbReference type="InterPro" id="IPR013249">
    <property type="entry name" value="RNA_pol_sigma70_r4_t2"/>
</dbReference>
<dbReference type="Gene3D" id="1.10.1740.10">
    <property type="match status" value="1"/>
</dbReference>
<sequence>MRLAGRGDRAAATILIERHTDKIYAGCFRMLGERASAEDAAQETFLRLWKNAHRWKPQGAKFETWLYRVAMNICLDQLRKSGREINEDATPERADPAPGPADDYFANEQSFAIAAALATLPDRQRLAITLCHFQELSNIEAAAIMEVSIEAVESLLARARRTLRDRLAPMKPYLTGTMSDDAITNTS</sequence>
<evidence type="ECO:0000256" key="3">
    <source>
        <dbReference type="ARBA" id="ARBA00023082"/>
    </source>
</evidence>
<dbReference type="EMBL" id="UOEH01000635">
    <property type="protein sequence ID" value="VAW08069.1"/>
    <property type="molecule type" value="Genomic_DNA"/>
</dbReference>
<dbReference type="InterPro" id="IPR014284">
    <property type="entry name" value="RNA_pol_sigma-70_dom"/>
</dbReference>
<dbReference type="GO" id="GO:0016987">
    <property type="term" value="F:sigma factor activity"/>
    <property type="evidence" value="ECO:0007669"/>
    <property type="project" value="UniProtKB-KW"/>
</dbReference>
<dbReference type="GO" id="GO:0006352">
    <property type="term" value="P:DNA-templated transcription initiation"/>
    <property type="evidence" value="ECO:0007669"/>
    <property type="project" value="InterPro"/>
</dbReference>
<dbReference type="NCBIfam" id="TIGR02937">
    <property type="entry name" value="sigma70-ECF"/>
    <property type="match status" value="1"/>
</dbReference>
<gene>
    <name evidence="8" type="ORF">MNBD_ALPHA05-2252</name>
</gene>
<evidence type="ECO:0000256" key="4">
    <source>
        <dbReference type="ARBA" id="ARBA00023125"/>
    </source>
</evidence>
<dbReference type="InterPro" id="IPR036388">
    <property type="entry name" value="WH-like_DNA-bd_sf"/>
</dbReference>
<evidence type="ECO:0000256" key="1">
    <source>
        <dbReference type="ARBA" id="ARBA00010641"/>
    </source>
</evidence>
<dbReference type="SUPFAM" id="SSF88946">
    <property type="entry name" value="Sigma2 domain of RNA polymerase sigma factors"/>
    <property type="match status" value="1"/>
</dbReference>
<name>A0A3B0T6W8_9ZZZZ</name>
<organism evidence="8">
    <name type="scientific">hydrothermal vent metagenome</name>
    <dbReference type="NCBI Taxonomy" id="652676"/>
    <lineage>
        <taxon>unclassified sequences</taxon>
        <taxon>metagenomes</taxon>
        <taxon>ecological metagenomes</taxon>
    </lineage>
</organism>
<evidence type="ECO:0000256" key="5">
    <source>
        <dbReference type="ARBA" id="ARBA00023163"/>
    </source>
</evidence>
<dbReference type="Gene3D" id="1.10.10.10">
    <property type="entry name" value="Winged helix-like DNA-binding domain superfamily/Winged helix DNA-binding domain"/>
    <property type="match status" value="1"/>
</dbReference>
<dbReference type="AlphaFoldDB" id="A0A3B0T6W8"/>
<dbReference type="Pfam" id="PF08281">
    <property type="entry name" value="Sigma70_r4_2"/>
    <property type="match status" value="1"/>
</dbReference>
<dbReference type="SUPFAM" id="SSF88659">
    <property type="entry name" value="Sigma3 and sigma4 domains of RNA polymerase sigma factors"/>
    <property type="match status" value="1"/>
</dbReference>
<dbReference type="InterPro" id="IPR007627">
    <property type="entry name" value="RNA_pol_sigma70_r2"/>
</dbReference>
<feature type="domain" description="RNA polymerase sigma factor 70 region 4 type 2" evidence="7">
    <location>
        <begin position="112"/>
        <end position="163"/>
    </location>
</feature>
<dbReference type="NCBIfam" id="NF004113">
    <property type="entry name" value="PRK05602.1"/>
    <property type="match status" value="1"/>
</dbReference>
<keyword evidence="4" id="KW-0238">DNA-binding</keyword>
<dbReference type="CDD" id="cd06171">
    <property type="entry name" value="Sigma70_r4"/>
    <property type="match status" value="1"/>
</dbReference>
<feature type="domain" description="RNA polymerase sigma-70 region 2" evidence="6">
    <location>
        <begin position="15"/>
        <end position="83"/>
    </location>
</feature>
<protein>
    <recommendedName>
        <fullName evidence="9">RNA polymerase ECF-type sigma factor</fullName>
    </recommendedName>
</protein>
<dbReference type="InterPro" id="IPR013324">
    <property type="entry name" value="RNA_pol_sigma_r3/r4-like"/>
</dbReference>